<dbReference type="KEGG" id="vg:35382127"/>
<dbReference type="Proteomes" id="UP000236316">
    <property type="component" value="Segment"/>
</dbReference>
<dbReference type="EMBL" id="LT906555">
    <property type="protein sequence ID" value="SNW62253.1"/>
    <property type="molecule type" value="Genomic_DNA"/>
</dbReference>
<proteinExistence type="predicted"/>
<accession>A0A2I2L401</accession>
<name>A0A2I2L401_9VIRU</name>
<keyword evidence="2" id="KW-1185">Reference proteome</keyword>
<protein>
    <submittedName>
        <fullName evidence="1">Uncharacterized protein</fullName>
    </submittedName>
</protein>
<gene>
    <name evidence="1" type="ORF">ORPV_349</name>
</gene>
<sequence>MIGQRHLLQHLLTNPKEYHNYINNIDEHFPIMDYNDAVSQDAIISLLRSQPYISPDPFSRKILISCIYNNNYNLLPYYLDNLRVDEHDSYTLTKLLSYSLYNSFDNISNLIIMHIYKWKLAGKVNSNLHVNNLCISYLGGHYTKGSSITGDDEDVEMVKKKCLNALYYLISRIPLYKDNLDEIQKIGNKELNVYAHEQFLMQGSHI</sequence>
<reference evidence="1" key="1">
    <citation type="submission" date="2017-08" db="EMBL/GenBank/DDBJ databases">
        <authorList>
            <consortium name="Urmite Genomes"/>
        </authorList>
    </citation>
    <scope>NUCLEOTIDE SEQUENCE [LARGE SCALE GENOMIC DNA]</scope>
    <source>
        <strain evidence="1">IHUMI-LCC2</strain>
    </source>
</reference>
<dbReference type="RefSeq" id="YP_009448555.1">
    <property type="nucleotide sequence ID" value="NC_036594.1"/>
</dbReference>
<organism evidence="1">
    <name type="scientific">Orpheovirus IHUMI-LCC2</name>
    <dbReference type="NCBI Taxonomy" id="2023057"/>
    <lineage>
        <taxon>Viruses</taxon>
        <taxon>Varidnaviria</taxon>
        <taxon>Bamfordvirae</taxon>
        <taxon>Nucleocytoviricota</taxon>
        <taxon>Megaviricetes</taxon>
        <taxon>Pimascovirales</taxon>
        <taxon>Ocovirineae</taxon>
        <taxon>Orpheoviridae</taxon>
        <taxon>Alphaorpheovirus</taxon>
        <taxon>Alphaorpheovirus massiliense</taxon>
    </lineage>
</organism>
<evidence type="ECO:0000313" key="2">
    <source>
        <dbReference type="Proteomes" id="UP000236316"/>
    </source>
</evidence>
<evidence type="ECO:0000313" key="1">
    <source>
        <dbReference type="EMBL" id="SNW62253.1"/>
    </source>
</evidence>
<dbReference type="GeneID" id="35382127"/>